<sequence length="83" mass="8667">MTRSLTVALRQRDASGQATAVGAGTAEVLRVPTAEDAPAKIGAEGAHCRLLATTGAPKDAFREAEVGFEARSRKRIASTSKRT</sequence>
<protein>
    <submittedName>
        <fullName evidence="1">Uncharacterized protein</fullName>
    </submittedName>
</protein>
<organism evidence="1 2">
    <name type="scientific">Asanoa ishikariensis</name>
    <dbReference type="NCBI Taxonomy" id="137265"/>
    <lineage>
        <taxon>Bacteria</taxon>
        <taxon>Bacillati</taxon>
        <taxon>Actinomycetota</taxon>
        <taxon>Actinomycetes</taxon>
        <taxon>Micromonosporales</taxon>
        <taxon>Micromonosporaceae</taxon>
        <taxon>Asanoa</taxon>
    </lineage>
</organism>
<proteinExistence type="predicted"/>
<dbReference type="Proteomes" id="UP000199632">
    <property type="component" value="Unassembled WGS sequence"/>
</dbReference>
<evidence type="ECO:0000313" key="2">
    <source>
        <dbReference type="Proteomes" id="UP000199632"/>
    </source>
</evidence>
<dbReference type="AlphaFoldDB" id="A0A1H3USA2"/>
<evidence type="ECO:0000313" key="1">
    <source>
        <dbReference type="EMBL" id="SDZ65272.1"/>
    </source>
</evidence>
<keyword evidence="2" id="KW-1185">Reference proteome</keyword>
<accession>A0A1H3USA2</accession>
<gene>
    <name evidence="1" type="ORF">SAMN05421684_7979</name>
</gene>
<name>A0A1H3USA2_9ACTN</name>
<dbReference type="EMBL" id="FNQB01000005">
    <property type="protein sequence ID" value="SDZ65272.1"/>
    <property type="molecule type" value="Genomic_DNA"/>
</dbReference>
<reference evidence="2" key="1">
    <citation type="submission" date="2016-10" db="EMBL/GenBank/DDBJ databases">
        <authorList>
            <person name="Varghese N."/>
            <person name="Submissions S."/>
        </authorList>
    </citation>
    <scope>NUCLEOTIDE SEQUENCE [LARGE SCALE GENOMIC DNA]</scope>
    <source>
        <strain evidence="2">DSM 44718</strain>
    </source>
</reference>